<evidence type="ECO:0000313" key="2">
    <source>
        <dbReference type="EMBL" id="EEB15100.1"/>
    </source>
</evidence>
<dbReference type="KEGG" id="phu:Phum_PHUM348110"/>
<evidence type="ECO:0000313" key="4">
    <source>
        <dbReference type="Proteomes" id="UP000009046"/>
    </source>
</evidence>
<proteinExistence type="predicted"/>
<dbReference type="VEuPathDB" id="VectorBase:PHUM348110"/>
<keyword evidence="4" id="KW-1185">Reference proteome</keyword>
<dbReference type="EMBL" id="DS235354">
    <property type="protein sequence ID" value="EEB15100.1"/>
    <property type="molecule type" value="Genomic_DNA"/>
</dbReference>
<dbReference type="Proteomes" id="UP000009046">
    <property type="component" value="Unassembled WGS sequence"/>
</dbReference>
<evidence type="ECO:0008006" key="5">
    <source>
        <dbReference type="Google" id="ProtNLM"/>
    </source>
</evidence>
<name>E0VNZ4_PEDHC</name>
<protein>
    <recommendedName>
        <fullName evidence="5">Tetratricopeptide repeat protein</fullName>
    </recommendedName>
</protein>
<dbReference type="RefSeq" id="XP_002427838.1">
    <property type="nucleotide sequence ID" value="XM_002427793.1"/>
</dbReference>
<sequence>MFAEEAMAEDDLPLAKQYILLFQKHFGLGVFRYDFLWEFVTSFNISRNKSEPDLWLDFAVFCIKINDFDTALEALRETLTLDINHQIG</sequence>
<evidence type="ECO:0000313" key="3">
    <source>
        <dbReference type="EnsemblMetazoa" id="PHUM348110-PA"/>
    </source>
</evidence>
<dbReference type="GeneID" id="8231925"/>
<keyword evidence="1" id="KW-0802">TPR repeat</keyword>
<dbReference type="AlphaFoldDB" id="E0VNZ4"/>
<reference evidence="2" key="1">
    <citation type="submission" date="2007-04" db="EMBL/GenBank/DDBJ databases">
        <title>Annotation of Pediculus humanus corporis strain USDA.</title>
        <authorList>
            <person name="Kirkness E."/>
            <person name="Hannick L."/>
            <person name="Hass B."/>
            <person name="Bruggner R."/>
            <person name="Lawson D."/>
            <person name="Bidwell S."/>
            <person name="Joardar V."/>
            <person name="Caler E."/>
            <person name="Walenz B."/>
            <person name="Inman J."/>
            <person name="Schobel S."/>
            <person name="Galinsky K."/>
            <person name="Amedeo P."/>
            <person name="Strausberg R."/>
        </authorList>
    </citation>
    <scope>NUCLEOTIDE SEQUENCE</scope>
    <source>
        <strain evidence="2">USDA</strain>
    </source>
</reference>
<reference evidence="2" key="2">
    <citation type="submission" date="2007-04" db="EMBL/GenBank/DDBJ databases">
        <title>The genome of the human body louse.</title>
        <authorList>
            <consortium name="The Human Body Louse Genome Consortium"/>
            <person name="Kirkness E."/>
            <person name="Walenz B."/>
            <person name="Hass B."/>
            <person name="Bruggner R."/>
            <person name="Strausberg R."/>
        </authorList>
    </citation>
    <scope>NUCLEOTIDE SEQUENCE</scope>
    <source>
        <strain evidence="2">USDA</strain>
    </source>
</reference>
<dbReference type="PROSITE" id="PS50005">
    <property type="entry name" value="TPR"/>
    <property type="match status" value="1"/>
</dbReference>
<dbReference type="EnsemblMetazoa" id="PHUM348110-RA">
    <property type="protein sequence ID" value="PHUM348110-PA"/>
    <property type="gene ID" value="PHUM348110"/>
</dbReference>
<reference evidence="3" key="3">
    <citation type="submission" date="2020-05" db="UniProtKB">
        <authorList>
            <consortium name="EnsemblMetazoa"/>
        </authorList>
    </citation>
    <scope>IDENTIFICATION</scope>
    <source>
        <strain evidence="3">USDA</strain>
    </source>
</reference>
<dbReference type="EMBL" id="AAZO01004050">
    <property type="status" value="NOT_ANNOTATED_CDS"/>
    <property type="molecule type" value="Genomic_DNA"/>
</dbReference>
<gene>
    <name evidence="3" type="primary">8231925</name>
    <name evidence="2" type="ORF">Phum_PHUM348110</name>
</gene>
<dbReference type="InterPro" id="IPR019734">
    <property type="entry name" value="TPR_rpt"/>
</dbReference>
<evidence type="ECO:0000256" key="1">
    <source>
        <dbReference type="PROSITE-ProRule" id="PRU00339"/>
    </source>
</evidence>
<organism>
    <name type="scientific">Pediculus humanus subsp. corporis</name>
    <name type="common">Body louse</name>
    <dbReference type="NCBI Taxonomy" id="121224"/>
    <lineage>
        <taxon>Eukaryota</taxon>
        <taxon>Metazoa</taxon>
        <taxon>Ecdysozoa</taxon>
        <taxon>Arthropoda</taxon>
        <taxon>Hexapoda</taxon>
        <taxon>Insecta</taxon>
        <taxon>Pterygota</taxon>
        <taxon>Neoptera</taxon>
        <taxon>Paraneoptera</taxon>
        <taxon>Psocodea</taxon>
        <taxon>Troctomorpha</taxon>
        <taxon>Phthiraptera</taxon>
        <taxon>Anoplura</taxon>
        <taxon>Pediculidae</taxon>
        <taxon>Pediculus</taxon>
    </lineage>
</organism>
<dbReference type="CTD" id="8231925"/>
<feature type="repeat" description="TPR" evidence="1">
    <location>
        <begin position="52"/>
        <end position="85"/>
    </location>
</feature>
<dbReference type="InParanoid" id="E0VNZ4"/>
<dbReference type="HOGENOM" id="CLU_2471760_0_0_1"/>
<accession>E0VNZ4</accession>